<dbReference type="KEGG" id="schy:GVO57_00750"/>
<dbReference type="EC" id="2.7.1.4" evidence="5"/>
<keyword evidence="8" id="KW-1185">Reference proteome</keyword>
<keyword evidence="2" id="KW-0479">Metal-binding</keyword>
<reference evidence="7 8" key="1">
    <citation type="submission" date="2020-01" db="EMBL/GenBank/DDBJ databases">
        <title>Sphingomonas sp. C33 whole genome sequece.</title>
        <authorList>
            <person name="Park C."/>
        </authorList>
    </citation>
    <scope>NUCLEOTIDE SEQUENCE [LARGE SCALE GENOMIC DNA]</scope>
    <source>
        <strain evidence="7 8">C33</strain>
    </source>
</reference>
<sequence length="307" mass="30745">MTGAPLPAGPLTAGPLTAGIELGGTKSIAVLARGPQILDRVRVATEDPETVLGGMMAALDGWQAAGAAIAGLGIASFGPLCLDPALPDFGRLTTTPKQGWAGTDLLAPFRRFGLPVALDTDVNGAALAEGRWGAAQGLSVHAYLTIGTGIGGGAVVNGRPLHGLMHPEMGHVRPASAPASGFAGICPYHGNCLEGLASGPAIAARTGRPAHEIGDDDPVWPMIADELATLIANLLLILSPQRILIGGGVGSRAVLLPHLRRATARMLGGYLAPVTPDALDRLITAPALGSDAGPLGAVALAEMAAAG</sequence>
<dbReference type="Pfam" id="PF00480">
    <property type="entry name" value="ROK"/>
    <property type="match status" value="1"/>
</dbReference>
<keyword evidence="4" id="KW-0460">Magnesium</keyword>
<dbReference type="InterPro" id="IPR049874">
    <property type="entry name" value="ROK_cs"/>
</dbReference>
<dbReference type="InterPro" id="IPR051804">
    <property type="entry name" value="Carb_Metab_Reg_Kinase/Isom"/>
</dbReference>
<dbReference type="AlphaFoldDB" id="A0A7Z2NXM6"/>
<evidence type="ECO:0000256" key="5">
    <source>
        <dbReference type="ARBA" id="ARBA00038887"/>
    </source>
</evidence>
<dbReference type="PROSITE" id="PS01125">
    <property type="entry name" value="ROK"/>
    <property type="match status" value="1"/>
</dbReference>
<name>A0A7Z2NXM6_9SPHN</name>
<dbReference type="Proteomes" id="UP000464468">
    <property type="component" value="Chromosome"/>
</dbReference>
<dbReference type="InterPro" id="IPR043129">
    <property type="entry name" value="ATPase_NBD"/>
</dbReference>
<dbReference type="Gene3D" id="3.30.420.40">
    <property type="match status" value="2"/>
</dbReference>
<organism evidence="7 8">
    <name type="scientific">Sphingomonas changnyeongensis</name>
    <dbReference type="NCBI Taxonomy" id="2698679"/>
    <lineage>
        <taxon>Bacteria</taxon>
        <taxon>Pseudomonadati</taxon>
        <taxon>Pseudomonadota</taxon>
        <taxon>Alphaproteobacteria</taxon>
        <taxon>Sphingomonadales</taxon>
        <taxon>Sphingomonadaceae</taxon>
        <taxon>Sphingomonas</taxon>
    </lineage>
</organism>
<dbReference type="GO" id="GO:0046872">
    <property type="term" value="F:metal ion binding"/>
    <property type="evidence" value="ECO:0007669"/>
    <property type="project" value="UniProtKB-KW"/>
</dbReference>
<dbReference type="InterPro" id="IPR000600">
    <property type="entry name" value="ROK"/>
</dbReference>
<gene>
    <name evidence="7" type="ORF">GVO57_00750</name>
</gene>
<evidence type="ECO:0000313" key="8">
    <source>
        <dbReference type="Proteomes" id="UP000464468"/>
    </source>
</evidence>
<comment type="catalytic activity">
    <reaction evidence="6">
        <text>D-fructose + ATP = D-fructose 6-phosphate + ADP + H(+)</text>
        <dbReference type="Rhea" id="RHEA:16125"/>
        <dbReference type="ChEBI" id="CHEBI:15378"/>
        <dbReference type="ChEBI" id="CHEBI:30616"/>
        <dbReference type="ChEBI" id="CHEBI:37721"/>
        <dbReference type="ChEBI" id="CHEBI:61527"/>
        <dbReference type="ChEBI" id="CHEBI:456216"/>
        <dbReference type="EC" id="2.7.1.4"/>
    </reaction>
</comment>
<dbReference type="PANTHER" id="PTHR42742">
    <property type="entry name" value="TRANSCRIPTIONAL REPRESSOR MPRA"/>
    <property type="match status" value="1"/>
</dbReference>
<evidence type="ECO:0000256" key="1">
    <source>
        <dbReference type="ARBA" id="ARBA00001946"/>
    </source>
</evidence>
<evidence type="ECO:0000256" key="4">
    <source>
        <dbReference type="ARBA" id="ARBA00022842"/>
    </source>
</evidence>
<dbReference type="EMBL" id="CP047895">
    <property type="protein sequence ID" value="QHL91713.1"/>
    <property type="molecule type" value="Genomic_DNA"/>
</dbReference>
<dbReference type="PANTHER" id="PTHR42742:SF3">
    <property type="entry name" value="FRUCTOKINASE"/>
    <property type="match status" value="1"/>
</dbReference>
<evidence type="ECO:0000256" key="6">
    <source>
        <dbReference type="ARBA" id="ARBA00048451"/>
    </source>
</evidence>
<dbReference type="SUPFAM" id="SSF53067">
    <property type="entry name" value="Actin-like ATPase domain"/>
    <property type="match status" value="1"/>
</dbReference>
<keyword evidence="3" id="KW-0862">Zinc</keyword>
<evidence type="ECO:0000313" key="7">
    <source>
        <dbReference type="EMBL" id="QHL91713.1"/>
    </source>
</evidence>
<dbReference type="CDD" id="cd24067">
    <property type="entry name" value="ASKHA_NBD_ROK_BsFRK-like"/>
    <property type="match status" value="1"/>
</dbReference>
<evidence type="ECO:0000256" key="3">
    <source>
        <dbReference type="ARBA" id="ARBA00022833"/>
    </source>
</evidence>
<proteinExistence type="predicted"/>
<evidence type="ECO:0000256" key="2">
    <source>
        <dbReference type="ARBA" id="ARBA00022723"/>
    </source>
</evidence>
<comment type="cofactor">
    <cofactor evidence="1">
        <name>Mg(2+)</name>
        <dbReference type="ChEBI" id="CHEBI:18420"/>
    </cofactor>
</comment>
<protein>
    <recommendedName>
        <fullName evidence="5">fructokinase</fullName>
        <ecNumber evidence="5">2.7.1.4</ecNumber>
    </recommendedName>
</protein>
<dbReference type="GO" id="GO:0008865">
    <property type="term" value="F:fructokinase activity"/>
    <property type="evidence" value="ECO:0007669"/>
    <property type="project" value="UniProtKB-EC"/>
</dbReference>
<accession>A0A7Z2NXM6</accession>